<dbReference type="InterPro" id="IPR011663">
    <property type="entry name" value="UTRA"/>
</dbReference>
<dbReference type="PANTHER" id="PTHR44846:SF1">
    <property type="entry name" value="MANNOSYL-D-GLYCERATE TRANSPORT_METABOLISM SYSTEM REPRESSOR MNGR-RELATED"/>
    <property type="match status" value="1"/>
</dbReference>
<dbReference type="SMART" id="SM00866">
    <property type="entry name" value="UTRA"/>
    <property type="match status" value="1"/>
</dbReference>
<keyword evidence="1" id="KW-0805">Transcription regulation</keyword>
<dbReference type="RefSeq" id="WP_054302031.1">
    <property type="nucleotide sequence ID" value="NZ_BMYI01000007.1"/>
</dbReference>
<dbReference type="InterPro" id="IPR050679">
    <property type="entry name" value="Bact_HTH_transcr_reg"/>
</dbReference>
<keyword evidence="2" id="KW-0238">DNA-binding</keyword>
<reference evidence="7" key="1">
    <citation type="journal article" date="2019" name="Int. J. Syst. Evol. Microbiol.">
        <title>The Global Catalogue of Microorganisms (GCM) 10K type strain sequencing project: providing services to taxonomists for standard genome sequencing and annotation.</title>
        <authorList>
            <consortium name="The Broad Institute Genomics Platform"/>
            <consortium name="The Broad Institute Genome Sequencing Center for Infectious Disease"/>
            <person name="Wu L."/>
            <person name="Ma J."/>
        </authorList>
    </citation>
    <scope>NUCLEOTIDE SEQUENCE [LARGE SCALE GENOMIC DNA]</scope>
    <source>
        <strain evidence="7">KCTC 23298</strain>
    </source>
</reference>
<dbReference type="Gene3D" id="1.10.10.10">
    <property type="entry name" value="Winged helix-like DNA-binding domain superfamily/Winged helix DNA-binding domain"/>
    <property type="match status" value="1"/>
</dbReference>
<dbReference type="Pfam" id="PF00392">
    <property type="entry name" value="GntR"/>
    <property type="match status" value="1"/>
</dbReference>
<evidence type="ECO:0000256" key="2">
    <source>
        <dbReference type="ARBA" id="ARBA00023125"/>
    </source>
</evidence>
<dbReference type="SMART" id="SM00345">
    <property type="entry name" value="HTH_GNTR"/>
    <property type="match status" value="1"/>
</dbReference>
<dbReference type="SUPFAM" id="SSF46785">
    <property type="entry name" value="Winged helix' DNA-binding domain"/>
    <property type="match status" value="1"/>
</dbReference>
<dbReference type="InterPro" id="IPR000524">
    <property type="entry name" value="Tscrpt_reg_HTH_GntR"/>
</dbReference>
<dbReference type="InterPro" id="IPR028978">
    <property type="entry name" value="Chorismate_lyase_/UTRA_dom_sf"/>
</dbReference>
<name>A0ABQ3FIV0_9RHOB</name>
<protein>
    <submittedName>
        <fullName evidence="6">GntR family transcriptional regulator</fullName>
    </submittedName>
</protein>
<evidence type="ECO:0000256" key="1">
    <source>
        <dbReference type="ARBA" id="ARBA00023015"/>
    </source>
</evidence>
<feature type="region of interest" description="Disordered" evidence="4">
    <location>
        <begin position="1"/>
        <end position="25"/>
    </location>
</feature>
<dbReference type="Gene3D" id="3.40.1410.10">
    <property type="entry name" value="Chorismate lyase-like"/>
    <property type="match status" value="1"/>
</dbReference>
<evidence type="ECO:0000256" key="3">
    <source>
        <dbReference type="ARBA" id="ARBA00023163"/>
    </source>
</evidence>
<evidence type="ECO:0000256" key="4">
    <source>
        <dbReference type="SAM" id="MobiDB-lite"/>
    </source>
</evidence>
<accession>A0ABQ3FIV0</accession>
<dbReference type="InterPro" id="IPR036390">
    <property type="entry name" value="WH_DNA-bd_sf"/>
</dbReference>
<dbReference type="InterPro" id="IPR036388">
    <property type="entry name" value="WH-like_DNA-bd_sf"/>
</dbReference>
<dbReference type="PRINTS" id="PR00035">
    <property type="entry name" value="HTHGNTR"/>
</dbReference>
<dbReference type="PANTHER" id="PTHR44846">
    <property type="entry name" value="MANNOSYL-D-GLYCERATE TRANSPORT/METABOLISM SYSTEM REPRESSOR MNGR-RELATED"/>
    <property type="match status" value="1"/>
</dbReference>
<dbReference type="PROSITE" id="PS50949">
    <property type="entry name" value="HTH_GNTR"/>
    <property type="match status" value="1"/>
</dbReference>
<organism evidence="6 7">
    <name type="scientific">Gemmobacter nanjingensis</name>
    <dbReference type="NCBI Taxonomy" id="488454"/>
    <lineage>
        <taxon>Bacteria</taxon>
        <taxon>Pseudomonadati</taxon>
        <taxon>Pseudomonadota</taxon>
        <taxon>Alphaproteobacteria</taxon>
        <taxon>Rhodobacterales</taxon>
        <taxon>Paracoccaceae</taxon>
        <taxon>Gemmobacter</taxon>
    </lineage>
</organism>
<keyword evidence="7" id="KW-1185">Reference proteome</keyword>
<dbReference type="CDD" id="cd07377">
    <property type="entry name" value="WHTH_GntR"/>
    <property type="match status" value="1"/>
</dbReference>
<evidence type="ECO:0000313" key="6">
    <source>
        <dbReference type="EMBL" id="GHC24997.1"/>
    </source>
</evidence>
<dbReference type="EMBL" id="BMYI01000007">
    <property type="protein sequence ID" value="GHC24997.1"/>
    <property type="molecule type" value="Genomic_DNA"/>
</dbReference>
<dbReference type="Pfam" id="PF07702">
    <property type="entry name" value="UTRA"/>
    <property type="match status" value="1"/>
</dbReference>
<proteinExistence type="predicted"/>
<dbReference type="SUPFAM" id="SSF64288">
    <property type="entry name" value="Chorismate lyase-like"/>
    <property type="match status" value="1"/>
</dbReference>
<evidence type="ECO:0000259" key="5">
    <source>
        <dbReference type="PROSITE" id="PS50949"/>
    </source>
</evidence>
<dbReference type="Proteomes" id="UP000658305">
    <property type="component" value="Unassembled WGS sequence"/>
</dbReference>
<feature type="domain" description="HTH gntR-type" evidence="5">
    <location>
        <begin position="50"/>
        <end position="118"/>
    </location>
</feature>
<evidence type="ECO:0000313" key="7">
    <source>
        <dbReference type="Proteomes" id="UP000658305"/>
    </source>
</evidence>
<comment type="caution">
    <text evidence="6">The sequence shown here is derived from an EMBL/GenBank/DDBJ whole genome shotgun (WGS) entry which is preliminary data.</text>
</comment>
<sequence length="282" mass="31618">MNADVKGSETVATRSARGRGRPSYDLEDQAAAENFRDLSAGFLLERNSPAPLWVQLKNQIGAAIREGRLPPGSRLPSEQALCLLLEVSRPVVRAAVRALSDEGSVVKLPRKGMFVAPERRQTDFLNANISVFGDMAAKGIKVSTDTLEFYRAPCNARERQVFNLPEAGTVIRIRRMYRMDGHPITLSWISLPGHRVPDMEKLDITNRSLYETLRATYGIEVQRAERWFTAEMPSPEAVKLMKIDPMLPVIVIESISYDQAGEPVEFYSAYYDSNHARIHISV</sequence>
<keyword evidence="3" id="KW-0804">Transcription</keyword>
<gene>
    <name evidence="6" type="ORF">GCM10007291_25800</name>
</gene>